<sequence>MNLDLCVLNLEVVHIEAAISLFISRFRGLKAGLGQFFFIPICL</sequence>
<accession>A0A2P6S2G7</accession>
<evidence type="ECO:0000313" key="2">
    <source>
        <dbReference type="Proteomes" id="UP000238479"/>
    </source>
</evidence>
<dbReference type="AlphaFoldDB" id="A0A2P6S2G7"/>
<protein>
    <submittedName>
        <fullName evidence="1">Uncharacterized protein</fullName>
    </submittedName>
</protein>
<dbReference type="Proteomes" id="UP000238479">
    <property type="component" value="Chromosome 2"/>
</dbReference>
<comment type="caution">
    <text evidence="1">The sequence shown here is derived from an EMBL/GenBank/DDBJ whole genome shotgun (WGS) entry which is preliminary data.</text>
</comment>
<reference evidence="1 2" key="1">
    <citation type="journal article" date="2018" name="Nat. Genet.">
        <title>The Rosa genome provides new insights in the design of modern roses.</title>
        <authorList>
            <person name="Bendahmane M."/>
        </authorList>
    </citation>
    <scope>NUCLEOTIDE SEQUENCE [LARGE SCALE GENOMIC DNA]</scope>
    <source>
        <strain evidence="2">cv. Old Blush</strain>
    </source>
</reference>
<organism evidence="1 2">
    <name type="scientific">Rosa chinensis</name>
    <name type="common">China rose</name>
    <dbReference type="NCBI Taxonomy" id="74649"/>
    <lineage>
        <taxon>Eukaryota</taxon>
        <taxon>Viridiplantae</taxon>
        <taxon>Streptophyta</taxon>
        <taxon>Embryophyta</taxon>
        <taxon>Tracheophyta</taxon>
        <taxon>Spermatophyta</taxon>
        <taxon>Magnoliopsida</taxon>
        <taxon>eudicotyledons</taxon>
        <taxon>Gunneridae</taxon>
        <taxon>Pentapetalae</taxon>
        <taxon>rosids</taxon>
        <taxon>fabids</taxon>
        <taxon>Rosales</taxon>
        <taxon>Rosaceae</taxon>
        <taxon>Rosoideae</taxon>
        <taxon>Rosoideae incertae sedis</taxon>
        <taxon>Rosa</taxon>
    </lineage>
</organism>
<name>A0A2P6S2G7_ROSCH</name>
<dbReference type="Gramene" id="PRQ52851">
    <property type="protein sequence ID" value="PRQ52851"/>
    <property type="gene ID" value="RchiOBHm_Chr2g0159981"/>
</dbReference>
<keyword evidence="2" id="KW-1185">Reference proteome</keyword>
<dbReference type="EMBL" id="PDCK01000040">
    <property type="protein sequence ID" value="PRQ52851.1"/>
    <property type="molecule type" value="Genomic_DNA"/>
</dbReference>
<evidence type="ECO:0000313" key="1">
    <source>
        <dbReference type="EMBL" id="PRQ52851.1"/>
    </source>
</evidence>
<proteinExistence type="predicted"/>
<gene>
    <name evidence="1" type="ORF">RchiOBHm_Chr2g0159981</name>
</gene>